<feature type="chain" id="PRO_5047265815" evidence="2">
    <location>
        <begin position="34"/>
        <end position="487"/>
    </location>
</feature>
<dbReference type="Pfam" id="PF08238">
    <property type="entry name" value="Sel1"/>
    <property type="match status" value="7"/>
</dbReference>
<dbReference type="EMBL" id="JBHTJO010000001">
    <property type="protein sequence ID" value="MFD0986096.1"/>
    <property type="molecule type" value="Genomic_DNA"/>
</dbReference>
<gene>
    <name evidence="4" type="ORF">ACFQ2F_03170</name>
</gene>
<name>A0ABW3J7N1_9HYPH</name>
<dbReference type="SUPFAM" id="SSF47090">
    <property type="entry name" value="PGBD-like"/>
    <property type="match status" value="1"/>
</dbReference>
<dbReference type="Proteomes" id="UP001597102">
    <property type="component" value="Unassembled WGS sequence"/>
</dbReference>
<protein>
    <submittedName>
        <fullName evidence="4">Peptidoglycan-binding protein</fullName>
    </submittedName>
</protein>
<dbReference type="InterPro" id="IPR011990">
    <property type="entry name" value="TPR-like_helical_dom_sf"/>
</dbReference>
<dbReference type="Gene3D" id="1.25.40.10">
    <property type="entry name" value="Tetratricopeptide repeat domain"/>
    <property type="match status" value="2"/>
</dbReference>
<organism evidence="4 5">
    <name type="scientific">Methyloligella solikamskensis</name>
    <dbReference type="NCBI Taxonomy" id="1177756"/>
    <lineage>
        <taxon>Bacteria</taxon>
        <taxon>Pseudomonadati</taxon>
        <taxon>Pseudomonadota</taxon>
        <taxon>Alphaproteobacteria</taxon>
        <taxon>Hyphomicrobiales</taxon>
        <taxon>Hyphomicrobiaceae</taxon>
        <taxon>Methyloligella</taxon>
    </lineage>
</organism>
<feature type="compositionally biased region" description="Polar residues" evidence="1">
    <location>
        <begin position="84"/>
        <end position="101"/>
    </location>
</feature>
<feature type="compositionally biased region" description="Basic and acidic residues" evidence="1">
    <location>
        <begin position="452"/>
        <end position="472"/>
    </location>
</feature>
<feature type="region of interest" description="Disordered" evidence="1">
    <location>
        <begin position="80"/>
        <end position="101"/>
    </location>
</feature>
<keyword evidence="5" id="KW-1185">Reference proteome</keyword>
<proteinExistence type="predicted"/>
<evidence type="ECO:0000256" key="1">
    <source>
        <dbReference type="SAM" id="MobiDB-lite"/>
    </source>
</evidence>
<dbReference type="RefSeq" id="WP_379085578.1">
    <property type="nucleotide sequence ID" value="NZ_JBHTJO010000001.1"/>
</dbReference>
<reference evidence="5" key="1">
    <citation type="journal article" date="2019" name="Int. J. Syst. Evol. Microbiol.">
        <title>The Global Catalogue of Microorganisms (GCM) 10K type strain sequencing project: providing services to taxonomists for standard genome sequencing and annotation.</title>
        <authorList>
            <consortium name="The Broad Institute Genomics Platform"/>
            <consortium name="The Broad Institute Genome Sequencing Center for Infectious Disease"/>
            <person name="Wu L."/>
            <person name="Ma J."/>
        </authorList>
    </citation>
    <scope>NUCLEOTIDE SEQUENCE [LARGE SCALE GENOMIC DNA]</scope>
    <source>
        <strain evidence="5">CCUG 61697</strain>
    </source>
</reference>
<evidence type="ECO:0000259" key="3">
    <source>
        <dbReference type="Pfam" id="PF01471"/>
    </source>
</evidence>
<keyword evidence="2" id="KW-0732">Signal</keyword>
<sequence length="487" mass="52780">MSTKQRAFVCVVRGILAGVAVAAIVAMPPVAQADEAEIEFWQSVKETTVPEELEAYLERYPEGDFAPLARIRLDKLKKKAVQPGQETPSTHTVASASGNASTPPVHDCDWLAAHPDYAVEGVLGVSSHEIVTATAIESCRAALEEHPGTARFEFQLARALHYGDSFDEARSLFLSLAEQGHAGAALNLGIIFGNGQGVAKDYRQSAKWFRQAAEADDAAAMASLGWYYRKGFGVEQDDDQALAWMRKAVRKNAPWGFYNLAGMYADGRGVAKDMKEAARLRRIAAEMGVGQSMFALGRQYENGEGVAQDKAEAVKWYKKAAENGSVSGMVSLGYAYHAGEGVAQDFSKAAEWYREAVREGDATAKNNLAIMYDNGQGVPRDGKKAARILLEAYLGGDRAAKKNLEEQSEVLSRETRREIQRRLREAGVYDGSIDGQLGPATRRALRAYASKKPTETAHDDPGKPAAKADDTSPKSQAIESLPNIGAF</sequence>
<dbReference type="InterPro" id="IPR006597">
    <property type="entry name" value="Sel1-like"/>
</dbReference>
<dbReference type="InterPro" id="IPR036365">
    <property type="entry name" value="PGBD-like_sf"/>
</dbReference>
<dbReference type="InterPro" id="IPR050767">
    <property type="entry name" value="Sel1_AlgK"/>
</dbReference>
<evidence type="ECO:0000256" key="2">
    <source>
        <dbReference type="SAM" id="SignalP"/>
    </source>
</evidence>
<evidence type="ECO:0000313" key="5">
    <source>
        <dbReference type="Proteomes" id="UP001597102"/>
    </source>
</evidence>
<dbReference type="SUPFAM" id="SSF81901">
    <property type="entry name" value="HCP-like"/>
    <property type="match status" value="2"/>
</dbReference>
<feature type="signal peptide" evidence="2">
    <location>
        <begin position="1"/>
        <end position="33"/>
    </location>
</feature>
<comment type="caution">
    <text evidence="4">The sequence shown here is derived from an EMBL/GenBank/DDBJ whole genome shotgun (WGS) entry which is preliminary data.</text>
</comment>
<dbReference type="PANTHER" id="PTHR11102:SF160">
    <property type="entry name" value="ERAD-ASSOCIATED E3 UBIQUITIN-PROTEIN LIGASE COMPONENT HRD3"/>
    <property type="match status" value="1"/>
</dbReference>
<accession>A0ABW3J7N1</accession>
<dbReference type="InterPro" id="IPR002477">
    <property type="entry name" value="Peptidoglycan-bd-like"/>
</dbReference>
<feature type="domain" description="Peptidoglycan binding-like" evidence="3">
    <location>
        <begin position="413"/>
        <end position="448"/>
    </location>
</feature>
<dbReference type="Pfam" id="PF01471">
    <property type="entry name" value="PG_binding_1"/>
    <property type="match status" value="1"/>
</dbReference>
<dbReference type="PANTHER" id="PTHR11102">
    <property type="entry name" value="SEL-1-LIKE PROTEIN"/>
    <property type="match status" value="1"/>
</dbReference>
<dbReference type="SMART" id="SM00671">
    <property type="entry name" value="SEL1"/>
    <property type="match status" value="7"/>
</dbReference>
<evidence type="ECO:0000313" key="4">
    <source>
        <dbReference type="EMBL" id="MFD0986096.1"/>
    </source>
</evidence>
<feature type="region of interest" description="Disordered" evidence="1">
    <location>
        <begin position="430"/>
        <end position="487"/>
    </location>
</feature>